<proteinExistence type="predicted"/>
<accession>A0ABQ8DGC9</accession>
<sequence length="74" mass="8390">MKAQAAPAAAQNNKIFLVPLHLMSCLQFFILQSKNHQELVVVPLEITLSCPMRIEQYGLLEDIVKKGKKEKKNI</sequence>
<reference evidence="1 2" key="1">
    <citation type="submission" date="2021-05" db="EMBL/GenBank/DDBJ databases">
        <title>Genome Assembly of Synthetic Allotetraploid Brassica napus Reveals Homoeologous Exchanges between Subgenomes.</title>
        <authorList>
            <person name="Davis J.T."/>
        </authorList>
    </citation>
    <scope>NUCLEOTIDE SEQUENCE [LARGE SCALE GENOMIC DNA]</scope>
    <source>
        <strain evidence="2">cv. Da-Ae</strain>
        <tissue evidence="1">Seedling</tissue>
    </source>
</reference>
<organism evidence="1 2">
    <name type="scientific">Brassica napus</name>
    <name type="common">Rape</name>
    <dbReference type="NCBI Taxonomy" id="3708"/>
    <lineage>
        <taxon>Eukaryota</taxon>
        <taxon>Viridiplantae</taxon>
        <taxon>Streptophyta</taxon>
        <taxon>Embryophyta</taxon>
        <taxon>Tracheophyta</taxon>
        <taxon>Spermatophyta</taxon>
        <taxon>Magnoliopsida</taxon>
        <taxon>eudicotyledons</taxon>
        <taxon>Gunneridae</taxon>
        <taxon>Pentapetalae</taxon>
        <taxon>rosids</taxon>
        <taxon>malvids</taxon>
        <taxon>Brassicales</taxon>
        <taxon>Brassicaceae</taxon>
        <taxon>Brassiceae</taxon>
        <taxon>Brassica</taxon>
    </lineage>
</organism>
<dbReference type="Proteomes" id="UP000824890">
    <property type="component" value="Unassembled WGS sequence"/>
</dbReference>
<keyword evidence="2" id="KW-1185">Reference proteome</keyword>
<gene>
    <name evidence="1" type="ORF">HID58_014157</name>
</gene>
<protein>
    <submittedName>
        <fullName evidence="1">Uncharacterized protein</fullName>
    </submittedName>
</protein>
<evidence type="ECO:0000313" key="1">
    <source>
        <dbReference type="EMBL" id="KAH0928430.1"/>
    </source>
</evidence>
<name>A0ABQ8DGC9_BRANA</name>
<evidence type="ECO:0000313" key="2">
    <source>
        <dbReference type="Proteomes" id="UP000824890"/>
    </source>
</evidence>
<comment type="caution">
    <text evidence="1">The sequence shown here is derived from an EMBL/GenBank/DDBJ whole genome shotgun (WGS) entry which is preliminary data.</text>
</comment>
<dbReference type="EMBL" id="JAGKQM010000004">
    <property type="protein sequence ID" value="KAH0928430.1"/>
    <property type="molecule type" value="Genomic_DNA"/>
</dbReference>